<accession>A0ABV2AD45</accession>
<dbReference type="InterPro" id="IPR002123">
    <property type="entry name" value="Plipid/glycerol_acylTrfase"/>
</dbReference>
<dbReference type="PANTHER" id="PTHR23063">
    <property type="entry name" value="PHOSPHOLIPID ACYLTRANSFERASE"/>
    <property type="match status" value="1"/>
</dbReference>
<keyword evidence="3" id="KW-0812">Transmembrane</keyword>
<comment type="caution">
    <text evidence="9">The sequence shown here is derived from an EMBL/GenBank/DDBJ whole genome shotgun (WGS) entry which is preliminary data.</text>
</comment>
<protein>
    <submittedName>
        <fullName evidence="9">Lysophospholipid acyltransferase family protein</fullName>
    </submittedName>
</protein>
<evidence type="ECO:0000256" key="5">
    <source>
        <dbReference type="ARBA" id="ARBA00023098"/>
    </source>
</evidence>
<keyword evidence="10" id="KW-1185">Reference proteome</keyword>
<evidence type="ECO:0000313" key="10">
    <source>
        <dbReference type="Proteomes" id="UP001465331"/>
    </source>
</evidence>
<dbReference type="SMART" id="SM00563">
    <property type="entry name" value="PlsC"/>
    <property type="match status" value="1"/>
</dbReference>
<comment type="subcellular location">
    <subcellularLocation>
        <location evidence="1">Membrane</location>
    </subcellularLocation>
</comment>
<dbReference type="EMBL" id="JBEPIJ010000022">
    <property type="protein sequence ID" value="MES0875147.1"/>
    <property type="molecule type" value="Genomic_DNA"/>
</dbReference>
<evidence type="ECO:0000256" key="1">
    <source>
        <dbReference type="ARBA" id="ARBA00004370"/>
    </source>
</evidence>
<evidence type="ECO:0000256" key="4">
    <source>
        <dbReference type="ARBA" id="ARBA00022989"/>
    </source>
</evidence>
<keyword evidence="4" id="KW-1133">Transmembrane helix</keyword>
<dbReference type="PANTHER" id="PTHR23063:SF52">
    <property type="entry name" value="LYSOPHOSPHATIDYLCHOLINE ACYLTRANSFERASE"/>
    <property type="match status" value="1"/>
</dbReference>
<dbReference type="SUPFAM" id="SSF69593">
    <property type="entry name" value="Glycerol-3-phosphate (1)-acyltransferase"/>
    <property type="match status" value="1"/>
</dbReference>
<dbReference type="RefSeq" id="WP_352890578.1">
    <property type="nucleotide sequence ID" value="NZ_JBEPIJ010000022.1"/>
</dbReference>
<dbReference type="Proteomes" id="UP001465331">
    <property type="component" value="Unassembled WGS sequence"/>
</dbReference>
<evidence type="ECO:0000256" key="3">
    <source>
        <dbReference type="ARBA" id="ARBA00022692"/>
    </source>
</evidence>
<dbReference type="GO" id="GO:0016746">
    <property type="term" value="F:acyltransferase activity"/>
    <property type="evidence" value="ECO:0007669"/>
    <property type="project" value="UniProtKB-KW"/>
</dbReference>
<sequence>MHTRLRLCWRAARLIVHIAAGLAAALALRLDPSGRLQPEPIAQRWSRRLLRILDIRVRVCGTPVAGARLTVANHVSWLDIPLLAACAPTRFVAKSEIRDWPLAGGLASAAGTFYIRRGKGGARPVVDRLVPYLAGACAAQVAPKVTPNVTLFPEGTTTDGRQVLDFHARLFAAAIEAGVPVQPAALRYGCDAEDRDLAPFVGDDDLFRHILRLLRSRGLQAELIWCAPIPSAQAERGALAAEAEQAVRAALQLNAPAPGRQGQREAVGLAAA</sequence>
<evidence type="ECO:0000256" key="6">
    <source>
        <dbReference type="ARBA" id="ARBA00023136"/>
    </source>
</evidence>
<evidence type="ECO:0000313" key="9">
    <source>
        <dbReference type="EMBL" id="MES0875147.1"/>
    </source>
</evidence>
<evidence type="ECO:0000256" key="7">
    <source>
        <dbReference type="ARBA" id="ARBA00023315"/>
    </source>
</evidence>
<organism evidence="9 10">
    <name type="scientific">Sinimarinibacterium thermocellulolyticum</name>
    <dbReference type="NCBI Taxonomy" id="3170016"/>
    <lineage>
        <taxon>Bacteria</taxon>
        <taxon>Pseudomonadati</taxon>
        <taxon>Pseudomonadota</taxon>
        <taxon>Gammaproteobacteria</taxon>
        <taxon>Nevskiales</taxon>
        <taxon>Nevskiaceae</taxon>
        <taxon>Sinimarinibacterium</taxon>
    </lineage>
</organism>
<keyword evidence="5" id="KW-0443">Lipid metabolism</keyword>
<evidence type="ECO:0000259" key="8">
    <source>
        <dbReference type="SMART" id="SM00563"/>
    </source>
</evidence>
<dbReference type="CDD" id="cd07989">
    <property type="entry name" value="LPLAT_AGPAT-like"/>
    <property type="match status" value="1"/>
</dbReference>
<evidence type="ECO:0000256" key="2">
    <source>
        <dbReference type="ARBA" id="ARBA00022679"/>
    </source>
</evidence>
<gene>
    <name evidence="9" type="ORF">ABSH63_14180</name>
</gene>
<keyword evidence="7 9" id="KW-0012">Acyltransferase</keyword>
<reference evidence="9 10" key="1">
    <citation type="submission" date="2024-06" db="EMBL/GenBank/DDBJ databases">
        <authorList>
            <person name="Li Z."/>
            <person name="Jiang Y."/>
        </authorList>
    </citation>
    <scope>NUCLEOTIDE SEQUENCE [LARGE SCALE GENOMIC DNA]</scope>
    <source>
        <strain evidence="9 10">HSW-8</strain>
    </source>
</reference>
<name>A0ABV2AD45_9GAMM</name>
<feature type="domain" description="Phospholipid/glycerol acyltransferase" evidence="8">
    <location>
        <begin position="68"/>
        <end position="189"/>
    </location>
</feature>
<dbReference type="Pfam" id="PF01553">
    <property type="entry name" value="Acyltransferase"/>
    <property type="match status" value="1"/>
</dbReference>
<keyword evidence="6" id="KW-0472">Membrane</keyword>
<proteinExistence type="predicted"/>
<keyword evidence="2" id="KW-0808">Transferase</keyword>